<dbReference type="PANTHER" id="PTHR32285">
    <property type="entry name" value="PROTEIN TRICHOME BIREFRINGENCE-LIKE 9-RELATED"/>
    <property type="match status" value="1"/>
</dbReference>
<dbReference type="Proteomes" id="UP000694918">
    <property type="component" value="Unplaced"/>
</dbReference>
<keyword evidence="5" id="KW-1133">Transmembrane helix</keyword>
<name>A0AAJ6TG79_POPEU</name>
<evidence type="ECO:0000259" key="9">
    <source>
        <dbReference type="Pfam" id="PF14416"/>
    </source>
</evidence>
<evidence type="ECO:0000256" key="7">
    <source>
        <dbReference type="SAM" id="SignalP"/>
    </source>
</evidence>
<proteinExistence type="inferred from homology"/>
<gene>
    <name evidence="11" type="primary">LOC105115425</name>
</gene>
<comment type="similarity">
    <text evidence="2">Belongs to the PC-esterase family. TBL subfamily.</text>
</comment>
<accession>A0AAJ6TG79</accession>
<dbReference type="PANTHER" id="PTHR32285:SF149">
    <property type="entry name" value="TRICHOME BIREFRINGENCE-LIKE N-TERMINAL DOMAIN-CONTAINING PROTEIN"/>
    <property type="match status" value="1"/>
</dbReference>
<dbReference type="KEGG" id="peu:105115425"/>
<evidence type="ECO:0000256" key="3">
    <source>
        <dbReference type="ARBA" id="ARBA00022692"/>
    </source>
</evidence>
<keyword evidence="7" id="KW-0732">Signal</keyword>
<dbReference type="GO" id="GO:0016020">
    <property type="term" value="C:membrane"/>
    <property type="evidence" value="ECO:0007669"/>
    <property type="project" value="UniProtKB-SubCell"/>
</dbReference>
<keyword evidence="10" id="KW-1185">Reference proteome</keyword>
<feature type="domain" description="Trichome birefringence-like C-terminal" evidence="8">
    <location>
        <begin position="84"/>
        <end position="351"/>
    </location>
</feature>
<protein>
    <submittedName>
        <fullName evidence="11">Protein trichome birefringence-like 43</fullName>
    </submittedName>
</protein>
<dbReference type="InterPro" id="IPR029962">
    <property type="entry name" value="TBL"/>
</dbReference>
<evidence type="ECO:0000259" key="8">
    <source>
        <dbReference type="Pfam" id="PF13839"/>
    </source>
</evidence>
<organism evidence="10 11">
    <name type="scientific">Populus euphratica</name>
    <name type="common">Euphrates poplar</name>
    <dbReference type="NCBI Taxonomy" id="75702"/>
    <lineage>
        <taxon>Eukaryota</taxon>
        <taxon>Viridiplantae</taxon>
        <taxon>Streptophyta</taxon>
        <taxon>Embryophyta</taxon>
        <taxon>Tracheophyta</taxon>
        <taxon>Spermatophyta</taxon>
        <taxon>Magnoliopsida</taxon>
        <taxon>eudicotyledons</taxon>
        <taxon>Gunneridae</taxon>
        <taxon>Pentapetalae</taxon>
        <taxon>rosids</taxon>
        <taxon>fabids</taxon>
        <taxon>Malpighiales</taxon>
        <taxon>Salicaceae</taxon>
        <taxon>Saliceae</taxon>
        <taxon>Populus</taxon>
    </lineage>
</organism>
<dbReference type="GO" id="GO:0016413">
    <property type="term" value="F:O-acetyltransferase activity"/>
    <property type="evidence" value="ECO:0007669"/>
    <property type="project" value="InterPro"/>
</dbReference>
<dbReference type="InterPro" id="IPR025846">
    <property type="entry name" value="TBL_N"/>
</dbReference>
<feature type="signal peptide" evidence="7">
    <location>
        <begin position="1"/>
        <end position="25"/>
    </location>
</feature>
<evidence type="ECO:0000256" key="5">
    <source>
        <dbReference type="ARBA" id="ARBA00022989"/>
    </source>
</evidence>
<dbReference type="GeneID" id="105115425"/>
<dbReference type="Pfam" id="PF13839">
    <property type="entry name" value="PC-Esterase"/>
    <property type="match status" value="1"/>
</dbReference>
<evidence type="ECO:0000313" key="11">
    <source>
        <dbReference type="RefSeq" id="XP_011010610.1"/>
    </source>
</evidence>
<feature type="chain" id="PRO_5042593219" evidence="7">
    <location>
        <begin position="26"/>
        <end position="356"/>
    </location>
</feature>
<dbReference type="GO" id="GO:0005794">
    <property type="term" value="C:Golgi apparatus"/>
    <property type="evidence" value="ECO:0007669"/>
    <property type="project" value="TreeGrafter"/>
</dbReference>
<dbReference type="InterPro" id="IPR026057">
    <property type="entry name" value="TBL_C"/>
</dbReference>
<evidence type="ECO:0000313" key="10">
    <source>
        <dbReference type="Proteomes" id="UP000694918"/>
    </source>
</evidence>
<reference evidence="11" key="1">
    <citation type="submission" date="2025-08" db="UniProtKB">
        <authorList>
            <consortium name="RefSeq"/>
        </authorList>
    </citation>
    <scope>IDENTIFICATION</scope>
</reference>
<keyword evidence="6" id="KW-0472">Membrane</keyword>
<feature type="domain" description="Trichome birefringence-like N-terminal" evidence="9">
    <location>
        <begin position="29"/>
        <end position="79"/>
    </location>
</feature>
<dbReference type="AlphaFoldDB" id="A0AAJ6TG79"/>
<sequence>MDVGSFAIRAALLFVSLAVHHRGIARGGGCDLYKGIWVRDEAYPLYDASRCPFIEKEFDCLKNGRPDRDYLKYRWQPKAGCNFPRFDGGHFLSQILKGKSIMFVGDSLSLNQWQSLTCMLHVALPQANYSLVRTGELSTFSFPGYGAKVMFSRNAFLVDMVSTSHGVALMLDSIKGGDLWKGIDVLVFNTWHWWLHTGRKQPWKFIQVGNARYQDMDRLVAYEKALTTWVKWVETNVDTAKTRVFFQGISPDHMNGSDWGEPNARNCEEQKDPFFKTYPAGHHPAQLVVEKAIGAMPKPVAVHLLDVTSLSQLRKDGHPSVYGGHGEHRAMDCTHWCLAGVPDTWNELLYAALLRS</sequence>
<evidence type="ECO:0000256" key="6">
    <source>
        <dbReference type="ARBA" id="ARBA00023136"/>
    </source>
</evidence>
<dbReference type="RefSeq" id="XP_011010610.1">
    <property type="nucleotide sequence ID" value="XM_011012308.1"/>
</dbReference>
<comment type="subcellular location">
    <subcellularLocation>
        <location evidence="1">Membrane</location>
        <topology evidence="1">Single-pass membrane protein</topology>
    </subcellularLocation>
</comment>
<dbReference type="Pfam" id="PF14416">
    <property type="entry name" value="PMR5N"/>
    <property type="match status" value="1"/>
</dbReference>
<keyword evidence="3" id="KW-0812">Transmembrane</keyword>
<evidence type="ECO:0000256" key="2">
    <source>
        <dbReference type="ARBA" id="ARBA00007727"/>
    </source>
</evidence>
<keyword evidence="4" id="KW-0735">Signal-anchor</keyword>
<evidence type="ECO:0000256" key="4">
    <source>
        <dbReference type="ARBA" id="ARBA00022968"/>
    </source>
</evidence>
<evidence type="ECO:0000256" key="1">
    <source>
        <dbReference type="ARBA" id="ARBA00004167"/>
    </source>
</evidence>